<evidence type="ECO:0000256" key="2">
    <source>
        <dbReference type="ARBA" id="ARBA00012438"/>
    </source>
</evidence>
<dbReference type="AlphaFoldDB" id="A0A1E7KZC6"/>
<evidence type="ECO:0000256" key="4">
    <source>
        <dbReference type="ARBA" id="ARBA00022679"/>
    </source>
</evidence>
<evidence type="ECO:0000256" key="5">
    <source>
        <dbReference type="ARBA" id="ARBA00022777"/>
    </source>
</evidence>
<dbReference type="GO" id="GO:0000160">
    <property type="term" value="P:phosphorelay signal transduction system"/>
    <property type="evidence" value="ECO:0007669"/>
    <property type="project" value="TreeGrafter"/>
</dbReference>
<evidence type="ECO:0000256" key="1">
    <source>
        <dbReference type="ARBA" id="ARBA00000085"/>
    </source>
</evidence>
<dbReference type="Proteomes" id="UP000176005">
    <property type="component" value="Unassembled WGS sequence"/>
</dbReference>
<dbReference type="PANTHER" id="PTHR45436">
    <property type="entry name" value="SENSOR HISTIDINE KINASE YKOH"/>
    <property type="match status" value="1"/>
</dbReference>
<dbReference type="SUPFAM" id="SSF55874">
    <property type="entry name" value="ATPase domain of HSP90 chaperone/DNA topoisomerase II/histidine kinase"/>
    <property type="match status" value="1"/>
</dbReference>
<organism evidence="7 8">
    <name type="scientific">Streptomyces nanshensis</name>
    <dbReference type="NCBI Taxonomy" id="518642"/>
    <lineage>
        <taxon>Bacteria</taxon>
        <taxon>Bacillati</taxon>
        <taxon>Actinomycetota</taxon>
        <taxon>Actinomycetes</taxon>
        <taxon>Kitasatosporales</taxon>
        <taxon>Streptomycetaceae</taxon>
        <taxon>Streptomyces</taxon>
    </lineage>
</organism>
<sequence>MFDALTTTATLLGCGLAASTTVSVRQAVAYRALRRRVQPLEASYAQAQQTIAALNSESRHLATVRLSAAMDVAARRYAGATVPGLSNSSLQGTPLDHYHQAVLKLLFEAVDITRKDIGTTARSAVRDGIDEAQTHLVRCQMKALEEMEKFPEGTAYNQGLMEFDHLVTKAMHHMQRMRIVTGSWPGVQRANCPFSEIVESARGRIDAYQRVKYTYEPGTGEVLVEGRVVEPLTVALAELLANATSYSAGEVLVEVKQTQTGYAIVVNDSGVNMNPYQRDAAAQVLASGELLDVTNMPDTKKLGFSVIGRLMAEYGFHADVSSTSPYGGVSAVLRVEPRLLGGPPTEEEQASDHQQVADGQNAPSQHRSVPAASAQPLPPETSHVPTAGPPALPQRRRRQPKPTGIRPGAPQPSVEEPAEDPDAFATGFTHLTQTIRDTEDEHKESRRD</sequence>
<proteinExistence type="predicted"/>
<dbReference type="EC" id="2.7.13.3" evidence="2"/>
<dbReference type="PATRIC" id="fig|518642.10.peg.4810"/>
<dbReference type="Gene3D" id="3.30.565.10">
    <property type="entry name" value="Histidine kinase-like ATPase, C-terminal domain"/>
    <property type="match status" value="1"/>
</dbReference>
<dbReference type="GO" id="GO:0005886">
    <property type="term" value="C:plasma membrane"/>
    <property type="evidence" value="ECO:0007669"/>
    <property type="project" value="TreeGrafter"/>
</dbReference>
<keyword evidence="5 7" id="KW-0418">Kinase</keyword>
<protein>
    <recommendedName>
        <fullName evidence="2">histidine kinase</fullName>
        <ecNumber evidence="2">2.7.13.3</ecNumber>
    </recommendedName>
</protein>
<gene>
    <name evidence="7" type="ORF">AN218_22795</name>
</gene>
<reference evidence="7 8" key="1">
    <citation type="journal article" date="2016" name="Front. Microbiol.">
        <title>Comparative Genomics Analysis of Streptomyces Species Reveals Their Adaptation to the Marine Environment and Their Diversity at the Genomic Level.</title>
        <authorList>
            <person name="Tian X."/>
            <person name="Zhang Z."/>
            <person name="Yang T."/>
            <person name="Chen M."/>
            <person name="Li J."/>
            <person name="Chen F."/>
            <person name="Yang J."/>
            <person name="Li W."/>
            <person name="Zhang B."/>
            <person name="Zhang Z."/>
            <person name="Wu J."/>
            <person name="Zhang C."/>
            <person name="Long L."/>
            <person name="Xiao J."/>
        </authorList>
    </citation>
    <scope>NUCLEOTIDE SEQUENCE [LARGE SCALE GENOMIC DNA]</scope>
    <source>
        <strain evidence="7 8">SCSIO 10429</strain>
    </source>
</reference>
<name>A0A1E7KZC6_9ACTN</name>
<feature type="region of interest" description="Disordered" evidence="6">
    <location>
        <begin position="339"/>
        <end position="448"/>
    </location>
</feature>
<comment type="caution">
    <text evidence="7">The sequence shown here is derived from an EMBL/GenBank/DDBJ whole genome shotgun (WGS) entry which is preliminary data.</text>
</comment>
<evidence type="ECO:0000256" key="3">
    <source>
        <dbReference type="ARBA" id="ARBA00022553"/>
    </source>
</evidence>
<dbReference type="InterPro" id="IPR036890">
    <property type="entry name" value="HATPase_C_sf"/>
</dbReference>
<dbReference type="GO" id="GO:0004673">
    <property type="term" value="F:protein histidine kinase activity"/>
    <property type="evidence" value="ECO:0007669"/>
    <property type="project" value="UniProtKB-EC"/>
</dbReference>
<keyword evidence="4" id="KW-0808">Transferase</keyword>
<feature type="compositionally biased region" description="Basic and acidic residues" evidence="6">
    <location>
        <begin position="436"/>
        <end position="448"/>
    </location>
</feature>
<dbReference type="EMBL" id="LJGW01000377">
    <property type="protein sequence ID" value="OEV09280.1"/>
    <property type="molecule type" value="Genomic_DNA"/>
</dbReference>
<feature type="compositionally biased region" description="Polar residues" evidence="6">
    <location>
        <begin position="352"/>
        <end position="367"/>
    </location>
</feature>
<dbReference type="InterPro" id="IPR050428">
    <property type="entry name" value="TCS_sensor_his_kinase"/>
</dbReference>
<evidence type="ECO:0000256" key="6">
    <source>
        <dbReference type="SAM" id="MobiDB-lite"/>
    </source>
</evidence>
<dbReference type="RefSeq" id="WP_070018767.1">
    <property type="nucleotide sequence ID" value="NZ_LJGW01000377.1"/>
</dbReference>
<evidence type="ECO:0000313" key="7">
    <source>
        <dbReference type="EMBL" id="OEV09280.1"/>
    </source>
</evidence>
<evidence type="ECO:0000313" key="8">
    <source>
        <dbReference type="Proteomes" id="UP000176005"/>
    </source>
</evidence>
<keyword evidence="3" id="KW-0597">Phosphoprotein</keyword>
<keyword evidence="8" id="KW-1185">Reference proteome</keyword>
<dbReference type="PANTHER" id="PTHR45436:SF5">
    <property type="entry name" value="SENSOR HISTIDINE KINASE TRCS"/>
    <property type="match status" value="1"/>
</dbReference>
<accession>A0A1E7KZC6</accession>
<comment type="catalytic activity">
    <reaction evidence="1">
        <text>ATP + protein L-histidine = ADP + protein N-phospho-L-histidine.</text>
        <dbReference type="EC" id="2.7.13.3"/>
    </reaction>
</comment>